<evidence type="ECO:0000256" key="1">
    <source>
        <dbReference type="ARBA" id="ARBA00022801"/>
    </source>
</evidence>
<dbReference type="Proteomes" id="UP000250672">
    <property type="component" value="Genome"/>
</dbReference>
<organism evidence="2 3">
    <name type="scientific">Gordonia phage Trine</name>
    <dbReference type="NCBI Taxonomy" id="2201431"/>
    <lineage>
        <taxon>Viruses</taxon>
        <taxon>Duplodnaviria</taxon>
        <taxon>Heunggongvirae</taxon>
        <taxon>Uroviricota</taxon>
        <taxon>Caudoviricetes</taxon>
        <taxon>Trinevirus</taxon>
        <taxon>Trinevirus trine</taxon>
    </lineage>
</organism>
<evidence type="ECO:0000313" key="3">
    <source>
        <dbReference type="Proteomes" id="UP000250672"/>
    </source>
</evidence>
<dbReference type="SUPFAM" id="SSF53474">
    <property type="entry name" value="alpha/beta-Hydrolases"/>
    <property type="match status" value="1"/>
</dbReference>
<protein>
    <submittedName>
        <fullName evidence="2">Lysin B</fullName>
    </submittedName>
</protein>
<proteinExistence type="predicted"/>
<dbReference type="SMART" id="SM01110">
    <property type="entry name" value="Cutinase"/>
    <property type="match status" value="1"/>
</dbReference>
<dbReference type="Gene3D" id="3.40.50.1820">
    <property type="entry name" value="alpha/beta hydrolase"/>
    <property type="match status" value="1"/>
</dbReference>
<dbReference type="InterPro" id="IPR000675">
    <property type="entry name" value="Cutinase/axe"/>
</dbReference>
<gene>
    <name evidence="2" type="primary">36</name>
    <name evidence="2" type="ORF">PBI_TRINE_36</name>
</gene>
<accession>A0A2Z4QAK8</accession>
<dbReference type="InterPro" id="IPR029058">
    <property type="entry name" value="AB_hydrolase_fold"/>
</dbReference>
<name>A0A2Z4QAK8_9CAUD</name>
<reference evidence="3" key="1">
    <citation type="submission" date="2018-04" db="EMBL/GenBank/DDBJ databases">
        <authorList>
            <person name="Go L.Y."/>
            <person name="Mitchell J.A."/>
        </authorList>
    </citation>
    <scope>NUCLEOTIDE SEQUENCE [LARGE SCALE GENOMIC DNA]</scope>
</reference>
<keyword evidence="1" id="KW-0378">Hydrolase</keyword>
<dbReference type="KEGG" id="vg:54993652"/>
<keyword evidence="3" id="KW-1185">Reference proteome</keyword>
<dbReference type="Pfam" id="PF01083">
    <property type="entry name" value="Cutinase"/>
    <property type="match status" value="1"/>
</dbReference>
<dbReference type="GO" id="GO:0016787">
    <property type="term" value="F:hydrolase activity"/>
    <property type="evidence" value="ECO:0007669"/>
    <property type="project" value="UniProtKB-KW"/>
</dbReference>
<dbReference type="GeneID" id="54993652"/>
<sequence>MTEYMILRGTGEDLTENLPATFIRPLIRAGDTVTHVNYPATIGPLRPAGEAWASMDASRAAGKSALSQAVARTPNIPVLVGFSLGAYVVSDYLEDLAAGRIKGQTVAGAILIASPRAPRANGREGIARAHGPYPKVPVCQVRNWGDIICNTPTASPLMKLTPLVSIGTGGVDLGWALGELLRASALPTATDLELLRGYADPRIGAHDKAYLQDPQFRRSVGRWLAEHRF</sequence>
<dbReference type="EMBL" id="MH271318">
    <property type="protein sequence ID" value="AWY06538.1"/>
    <property type="molecule type" value="Genomic_DNA"/>
</dbReference>
<dbReference type="RefSeq" id="YP_009803093.1">
    <property type="nucleotide sequence ID" value="NC_047991.1"/>
</dbReference>
<evidence type="ECO:0000313" key="2">
    <source>
        <dbReference type="EMBL" id="AWY06538.1"/>
    </source>
</evidence>